<dbReference type="SMART" id="SM00147">
    <property type="entry name" value="RasGEF"/>
    <property type="match status" value="1"/>
</dbReference>
<evidence type="ECO:0000313" key="7">
    <source>
        <dbReference type="Proteomes" id="UP000281549"/>
    </source>
</evidence>
<dbReference type="PANTHER" id="PTHR23113:SF366">
    <property type="entry name" value="RAS GUANINE NUCLEOTIDE EXCHANGE FACTOR R"/>
    <property type="match status" value="1"/>
</dbReference>
<feature type="domain" description="N-terminal Ras-GEF" evidence="5">
    <location>
        <begin position="99"/>
        <end position="222"/>
    </location>
</feature>
<dbReference type="PROSITE" id="PS50132">
    <property type="entry name" value="RGS"/>
    <property type="match status" value="1"/>
</dbReference>
<dbReference type="Gene3D" id="1.10.840.10">
    <property type="entry name" value="Ras guanine-nucleotide exchange factors catalytic domain"/>
    <property type="match status" value="1"/>
</dbReference>
<accession>A0A4P9YKN7</accession>
<reference evidence="7" key="1">
    <citation type="journal article" date="2018" name="Nat. Microbiol.">
        <title>Leveraging single-cell genomics to expand the fungal tree of life.</title>
        <authorList>
            <person name="Ahrendt S.R."/>
            <person name="Quandt C.A."/>
            <person name="Ciobanu D."/>
            <person name="Clum A."/>
            <person name="Salamov A."/>
            <person name="Andreopoulos B."/>
            <person name="Cheng J.F."/>
            <person name="Woyke T."/>
            <person name="Pelin A."/>
            <person name="Henrissat B."/>
            <person name="Reynolds N.K."/>
            <person name="Benny G.L."/>
            <person name="Smith M.E."/>
            <person name="James T.Y."/>
            <person name="Grigoriev I.V."/>
        </authorList>
    </citation>
    <scope>NUCLEOTIDE SEQUENCE [LARGE SCALE GENOMIC DNA]</scope>
    <source>
        <strain evidence="7">CSF55</strain>
    </source>
</reference>
<dbReference type="InterPro" id="IPR008937">
    <property type="entry name" value="Ras-like_GEF"/>
</dbReference>
<evidence type="ECO:0000259" key="4">
    <source>
        <dbReference type="PROSITE" id="PS50132"/>
    </source>
</evidence>
<dbReference type="CDD" id="cd07440">
    <property type="entry name" value="RGS"/>
    <property type="match status" value="1"/>
</dbReference>
<proteinExistence type="predicted"/>
<evidence type="ECO:0000259" key="5">
    <source>
        <dbReference type="PROSITE" id="PS50212"/>
    </source>
</evidence>
<feature type="domain" description="RGS" evidence="4">
    <location>
        <begin position="324"/>
        <end position="431"/>
    </location>
</feature>
<dbReference type="SMART" id="SM00315">
    <property type="entry name" value="RGS"/>
    <property type="match status" value="1"/>
</dbReference>
<dbReference type="InterPro" id="IPR036305">
    <property type="entry name" value="RGS_sf"/>
</dbReference>
<evidence type="ECO:0000256" key="1">
    <source>
        <dbReference type="ARBA" id="ARBA00022658"/>
    </source>
</evidence>
<dbReference type="SUPFAM" id="SSF48097">
    <property type="entry name" value="Regulator of G-protein signaling, RGS"/>
    <property type="match status" value="1"/>
</dbReference>
<dbReference type="PANTHER" id="PTHR23113">
    <property type="entry name" value="GUANINE NUCLEOTIDE EXCHANGE FACTOR"/>
    <property type="match status" value="1"/>
</dbReference>
<dbReference type="Pfam" id="PF00615">
    <property type="entry name" value="RGS"/>
    <property type="match status" value="1"/>
</dbReference>
<dbReference type="InterPro" id="IPR016137">
    <property type="entry name" value="RGS"/>
</dbReference>
<protein>
    <submittedName>
        <fullName evidence="6">Ras GEF</fullName>
    </submittedName>
</protein>
<dbReference type="InterPro" id="IPR001895">
    <property type="entry name" value="RASGEF_cat_dom"/>
</dbReference>
<sequence length="732" mass="84606">MELSDFENILKSNQTLYNVCDEVFEELNMDWEKDVHVWDEIWFMEETVTKDNNGEVSTASINRMVEVLAPPSFSDSDRNRRRTESSGNSYKLKNTSTIERKMGINENPNQTEEKLSPIQKIADKLERFKVVFFFTYKHFTSAEVILKKLFQRFEVPSFVDTNIGFNIQNKVVENIRYWLHAHPKDFTNQMLRDLEDFTTKNMNSPLSSLALKNTSAIFESDDEEEKESGINDNINEYVQKMKHELHLSPYESYVNTYFLTFSVPGYKNPRKALSFCQHLLSSKLIAKINGQMEFSPLQTDIYQIKVDEKDTLLTLNMILCELNIYSSYLATVEDDSKSPILFLKDVHDFKGINDVKTRGEEANTIYEKYLTKTSKFKINVDEKILKGIESLVKQSVADPALFDEARNKIYYELMNGSYAQFMITKQFKDLSVWYLKKMTGYSIRLPCSRNVNSKNYPDPILPKGFHEITKLNKNMTLKVNRELAPGVQFIDIDDVELARQMAIIAFDLFVKIQRSELLHQAWSKPKLQHEAPNLMAFINRFNSESAFLAVSILSNTRVKARAKVMDKFIRIAYQSKVLRNYSTAFALLSALNSASVNRLKHTKNLLPKPTLQMLNELESFFISNNNYKTLRDALANSDNQPTIPSMAIYLQDLTFIEDGNPSKVKDLINFEQKRQMANVLSTILSFQELSYNFIKIIPLNNLLQRLPVANENQLYQMSLACEPRGADPSSIL</sequence>
<dbReference type="GO" id="GO:0005886">
    <property type="term" value="C:plasma membrane"/>
    <property type="evidence" value="ECO:0007669"/>
    <property type="project" value="TreeGrafter"/>
</dbReference>
<name>A0A4P9YKN7_ROZAC</name>
<gene>
    <name evidence="6" type="ORF">ROZALSC1DRAFT_28719</name>
</gene>
<evidence type="ECO:0000259" key="3">
    <source>
        <dbReference type="PROSITE" id="PS50009"/>
    </source>
</evidence>
<dbReference type="InterPro" id="IPR023578">
    <property type="entry name" value="Ras_GEF_dom_sf"/>
</dbReference>
<dbReference type="InterPro" id="IPR036964">
    <property type="entry name" value="RASGEF_cat_dom_sf"/>
</dbReference>
<dbReference type="GO" id="GO:0007265">
    <property type="term" value="P:Ras protein signal transduction"/>
    <property type="evidence" value="ECO:0007669"/>
    <property type="project" value="TreeGrafter"/>
</dbReference>
<dbReference type="Pfam" id="PF00617">
    <property type="entry name" value="RasGEF"/>
    <property type="match status" value="1"/>
</dbReference>
<feature type="domain" description="Ras-GEF" evidence="3">
    <location>
        <begin position="493"/>
        <end position="724"/>
    </location>
</feature>
<dbReference type="InterPro" id="IPR044926">
    <property type="entry name" value="RGS_subdomain_2"/>
</dbReference>
<dbReference type="AlphaFoldDB" id="A0A4P9YKN7"/>
<evidence type="ECO:0000256" key="2">
    <source>
        <dbReference type="PROSITE-ProRule" id="PRU00168"/>
    </source>
</evidence>
<organism evidence="6 7">
    <name type="scientific">Rozella allomycis (strain CSF55)</name>
    <dbReference type="NCBI Taxonomy" id="988480"/>
    <lineage>
        <taxon>Eukaryota</taxon>
        <taxon>Fungi</taxon>
        <taxon>Fungi incertae sedis</taxon>
        <taxon>Cryptomycota</taxon>
        <taxon>Cryptomycota incertae sedis</taxon>
        <taxon>Rozella</taxon>
    </lineage>
</organism>
<dbReference type="InterPro" id="IPR000651">
    <property type="entry name" value="Ras-like_Gua-exchang_fac_N"/>
</dbReference>
<dbReference type="CDD" id="cd00155">
    <property type="entry name" value="RasGEF"/>
    <property type="match status" value="1"/>
</dbReference>
<dbReference type="PROSITE" id="PS50009">
    <property type="entry name" value="RASGEF_CAT"/>
    <property type="match status" value="1"/>
</dbReference>
<dbReference type="GO" id="GO:0005085">
    <property type="term" value="F:guanyl-nucleotide exchange factor activity"/>
    <property type="evidence" value="ECO:0007669"/>
    <property type="project" value="UniProtKB-KW"/>
</dbReference>
<dbReference type="Pfam" id="PF00618">
    <property type="entry name" value="RasGEF_N"/>
    <property type="match status" value="1"/>
</dbReference>
<dbReference type="Gene3D" id="1.20.870.10">
    <property type="entry name" value="Son of sevenless (SoS) protein Chain: S domain 1"/>
    <property type="match status" value="1"/>
</dbReference>
<dbReference type="Proteomes" id="UP000281549">
    <property type="component" value="Unassembled WGS sequence"/>
</dbReference>
<dbReference type="EMBL" id="ML005177">
    <property type="protein sequence ID" value="RKP19712.1"/>
    <property type="molecule type" value="Genomic_DNA"/>
</dbReference>
<keyword evidence="1 2" id="KW-0344">Guanine-nucleotide releasing factor</keyword>
<evidence type="ECO:0000313" key="6">
    <source>
        <dbReference type="EMBL" id="RKP19712.1"/>
    </source>
</evidence>
<dbReference type="SUPFAM" id="SSF48366">
    <property type="entry name" value="Ras GEF"/>
    <property type="match status" value="1"/>
</dbReference>
<dbReference type="PROSITE" id="PS50212">
    <property type="entry name" value="RASGEF_NTER"/>
    <property type="match status" value="1"/>
</dbReference>
<dbReference type="CDD" id="cd06224">
    <property type="entry name" value="REM"/>
    <property type="match status" value="1"/>
</dbReference>
<dbReference type="Gene3D" id="1.10.167.10">
    <property type="entry name" value="Regulator of G-protein Signalling 4, domain 2"/>
    <property type="match status" value="1"/>
</dbReference>